<comment type="subcellular location">
    <subcellularLocation>
        <location evidence="1 8">Secreted</location>
    </subcellularLocation>
</comment>
<name>A0A8C6QNC6_NANGA</name>
<dbReference type="FunFam" id="2.40.50.40:FF:000002">
    <property type="entry name" value="C-C motif chemokine"/>
    <property type="match status" value="1"/>
</dbReference>
<evidence type="ECO:0000256" key="4">
    <source>
        <dbReference type="ARBA" id="ARBA00022514"/>
    </source>
</evidence>
<reference evidence="10" key="1">
    <citation type="submission" date="2025-08" db="UniProtKB">
        <authorList>
            <consortium name="Ensembl"/>
        </authorList>
    </citation>
    <scope>IDENTIFICATION</scope>
</reference>
<keyword evidence="7" id="KW-1015">Disulfide bond</keyword>
<evidence type="ECO:0000256" key="1">
    <source>
        <dbReference type="ARBA" id="ARBA00004613"/>
    </source>
</evidence>
<dbReference type="GO" id="GO:0006954">
    <property type="term" value="P:inflammatory response"/>
    <property type="evidence" value="ECO:0007669"/>
    <property type="project" value="TreeGrafter"/>
</dbReference>
<keyword evidence="3 8" id="KW-0145">Chemotaxis</keyword>
<dbReference type="InterPro" id="IPR001811">
    <property type="entry name" value="Chemokine_IL8-like_dom"/>
</dbReference>
<keyword evidence="11" id="KW-1185">Reference proteome</keyword>
<evidence type="ECO:0000256" key="2">
    <source>
        <dbReference type="ARBA" id="ARBA00010868"/>
    </source>
</evidence>
<evidence type="ECO:0000313" key="11">
    <source>
        <dbReference type="Proteomes" id="UP000694381"/>
    </source>
</evidence>
<dbReference type="SMART" id="SM00199">
    <property type="entry name" value="SCY"/>
    <property type="match status" value="1"/>
</dbReference>
<proteinExistence type="inferred from homology"/>
<evidence type="ECO:0000256" key="6">
    <source>
        <dbReference type="ARBA" id="ARBA00022729"/>
    </source>
</evidence>
<dbReference type="GO" id="GO:0030335">
    <property type="term" value="P:positive regulation of cell migration"/>
    <property type="evidence" value="ECO:0007669"/>
    <property type="project" value="TreeGrafter"/>
</dbReference>
<protein>
    <recommendedName>
        <fullName evidence="8">C-C motif chemokine</fullName>
    </recommendedName>
</protein>
<dbReference type="InterPro" id="IPR000827">
    <property type="entry name" value="Chemokine_CC_CS"/>
</dbReference>
<dbReference type="AlphaFoldDB" id="A0A8C6QNC6"/>
<dbReference type="Proteomes" id="UP000694381">
    <property type="component" value="Unassembled WGS sequence"/>
</dbReference>
<dbReference type="SUPFAM" id="SSF54117">
    <property type="entry name" value="Interleukin 8-like chemokines"/>
    <property type="match status" value="1"/>
</dbReference>
<feature type="signal peptide" evidence="8">
    <location>
        <begin position="1"/>
        <end position="21"/>
    </location>
</feature>
<dbReference type="OMA" id="KIGPQMT"/>
<comment type="similarity">
    <text evidence="2 8">Belongs to the intercrine beta (chemokine CC) family.</text>
</comment>
<keyword evidence="4 8" id="KW-0202">Cytokine</keyword>
<evidence type="ECO:0000259" key="9">
    <source>
        <dbReference type="SMART" id="SM00199"/>
    </source>
</evidence>
<evidence type="ECO:0000313" key="10">
    <source>
        <dbReference type="Ensembl" id="ENSNGAP00000004611.1"/>
    </source>
</evidence>
<dbReference type="PANTHER" id="PTHR12015">
    <property type="entry name" value="SMALL INDUCIBLE CYTOKINE A"/>
    <property type="match status" value="1"/>
</dbReference>
<dbReference type="Ensembl" id="ENSNGAT00000007584.1">
    <property type="protein sequence ID" value="ENSNGAP00000004611.1"/>
    <property type="gene ID" value="ENSNGAG00000006220.1"/>
</dbReference>
<evidence type="ECO:0000256" key="7">
    <source>
        <dbReference type="ARBA" id="ARBA00023157"/>
    </source>
</evidence>
<accession>A0A8C6QNC6</accession>
<dbReference type="Gene3D" id="2.40.50.40">
    <property type="match status" value="1"/>
</dbReference>
<feature type="chain" id="PRO_5034464095" description="C-C motif chemokine" evidence="8">
    <location>
        <begin position="22"/>
        <end position="113"/>
    </location>
</feature>
<sequence length="113" mass="12585">MKGTTAVLSFLILVTVLGSQARIMQDTEARELLKAKHQLEIPVLYLGVQDSSDCCFSYMSRRIRCSNFVDYFPTSGGCIHSGVIFVTNTGKRVCAKPSDLRVQKCMLGLRSLY</sequence>
<keyword evidence="5 8" id="KW-0964">Secreted</keyword>
<dbReference type="InterPro" id="IPR036048">
    <property type="entry name" value="Interleukin_8-like_sf"/>
</dbReference>
<dbReference type="GO" id="GO:0070098">
    <property type="term" value="P:chemokine-mediated signaling pathway"/>
    <property type="evidence" value="ECO:0007669"/>
    <property type="project" value="TreeGrafter"/>
</dbReference>
<dbReference type="GO" id="GO:0008009">
    <property type="term" value="F:chemokine activity"/>
    <property type="evidence" value="ECO:0007669"/>
    <property type="project" value="InterPro"/>
</dbReference>
<organism evidence="10 11">
    <name type="scientific">Nannospalax galili</name>
    <name type="common">Northern Israeli blind subterranean mole rat</name>
    <name type="synonym">Spalax galili</name>
    <dbReference type="NCBI Taxonomy" id="1026970"/>
    <lineage>
        <taxon>Eukaryota</taxon>
        <taxon>Metazoa</taxon>
        <taxon>Chordata</taxon>
        <taxon>Craniata</taxon>
        <taxon>Vertebrata</taxon>
        <taxon>Euteleostomi</taxon>
        <taxon>Mammalia</taxon>
        <taxon>Eutheria</taxon>
        <taxon>Euarchontoglires</taxon>
        <taxon>Glires</taxon>
        <taxon>Rodentia</taxon>
        <taxon>Myomorpha</taxon>
        <taxon>Muroidea</taxon>
        <taxon>Spalacidae</taxon>
        <taxon>Spalacinae</taxon>
        <taxon>Nannospalax</taxon>
    </lineage>
</organism>
<dbReference type="GO" id="GO:0005615">
    <property type="term" value="C:extracellular space"/>
    <property type="evidence" value="ECO:0007669"/>
    <property type="project" value="UniProtKB-KW"/>
</dbReference>
<dbReference type="InterPro" id="IPR039809">
    <property type="entry name" value="Chemokine_b/g/d"/>
</dbReference>
<evidence type="ECO:0000256" key="5">
    <source>
        <dbReference type="ARBA" id="ARBA00022525"/>
    </source>
</evidence>
<dbReference type="PANTHER" id="PTHR12015:SF77">
    <property type="entry name" value="C-C MOTIF CHEMOKINE 15"/>
    <property type="match status" value="1"/>
</dbReference>
<dbReference type="CDD" id="cd00272">
    <property type="entry name" value="Chemokine_CC"/>
    <property type="match status" value="1"/>
</dbReference>
<dbReference type="Pfam" id="PF00048">
    <property type="entry name" value="IL8"/>
    <property type="match status" value="1"/>
</dbReference>
<dbReference type="GeneTree" id="ENSGT00940000165476"/>
<keyword evidence="6 8" id="KW-0732">Signal</keyword>
<dbReference type="GO" id="GO:0061844">
    <property type="term" value="P:antimicrobial humoral immune response mediated by antimicrobial peptide"/>
    <property type="evidence" value="ECO:0007669"/>
    <property type="project" value="TreeGrafter"/>
</dbReference>
<evidence type="ECO:0000256" key="3">
    <source>
        <dbReference type="ARBA" id="ARBA00022500"/>
    </source>
</evidence>
<feature type="domain" description="Chemokine interleukin-8-like" evidence="9">
    <location>
        <begin position="51"/>
        <end position="109"/>
    </location>
</feature>
<dbReference type="PROSITE" id="PS00472">
    <property type="entry name" value="SMALL_CYTOKINES_CC"/>
    <property type="match status" value="1"/>
</dbReference>
<dbReference type="GO" id="GO:0048020">
    <property type="term" value="F:CCR chemokine receptor binding"/>
    <property type="evidence" value="ECO:0007669"/>
    <property type="project" value="TreeGrafter"/>
</dbReference>
<reference evidence="10" key="2">
    <citation type="submission" date="2025-09" db="UniProtKB">
        <authorList>
            <consortium name="Ensembl"/>
        </authorList>
    </citation>
    <scope>IDENTIFICATION</scope>
</reference>
<gene>
    <name evidence="10" type="primary">LOC108491551</name>
</gene>
<evidence type="ECO:0000256" key="8">
    <source>
        <dbReference type="RuleBase" id="RU361150"/>
    </source>
</evidence>